<dbReference type="SUPFAM" id="SSF55909">
    <property type="entry name" value="Pentein"/>
    <property type="match status" value="1"/>
</dbReference>
<dbReference type="RefSeq" id="WP_114592906.1">
    <property type="nucleotide sequence ID" value="NZ_CP031165.1"/>
</dbReference>
<dbReference type="NCBIfam" id="NF002381">
    <property type="entry name" value="PRK01388.1"/>
    <property type="match status" value="1"/>
</dbReference>
<protein>
    <submittedName>
        <fullName evidence="4">Arginine deiminase</fullName>
    </submittedName>
</protein>
<comment type="similarity">
    <text evidence="1">Belongs to the arginine deiminase family.</text>
</comment>
<dbReference type="OrthoDB" id="9807502at2"/>
<dbReference type="GO" id="GO:0016990">
    <property type="term" value="F:arginine deiminase activity"/>
    <property type="evidence" value="ECO:0007669"/>
    <property type="project" value="InterPro"/>
</dbReference>
<proteinExistence type="inferred from homology"/>
<dbReference type="PANTHER" id="PTHR47271:SF2">
    <property type="entry name" value="ARGININE DEIMINASE"/>
    <property type="match status" value="1"/>
</dbReference>
<dbReference type="Gene3D" id="3.75.10.10">
    <property type="entry name" value="L-arginine/glycine Amidinotransferase, Chain A"/>
    <property type="match status" value="1"/>
</dbReference>
<evidence type="ECO:0000313" key="4">
    <source>
        <dbReference type="EMBL" id="AXV08581.1"/>
    </source>
</evidence>
<dbReference type="KEGG" id="euz:DVS28_a3909"/>
<evidence type="ECO:0000256" key="2">
    <source>
        <dbReference type="ARBA" id="ARBA00022801"/>
    </source>
</evidence>
<dbReference type="PIRSF" id="PIRSF006356">
    <property type="entry name" value="Arg_deiminase"/>
    <property type="match status" value="1"/>
</dbReference>
<evidence type="ECO:0000313" key="5">
    <source>
        <dbReference type="Proteomes" id="UP000264006"/>
    </source>
</evidence>
<gene>
    <name evidence="4" type="ORF">DVS28_a3909</name>
</gene>
<dbReference type="AlphaFoldDB" id="A0A346Y284"/>
<dbReference type="Gene3D" id="1.10.3930.10">
    <property type="entry name" value="Arginine deiminase"/>
    <property type="match status" value="1"/>
</dbReference>
<dbReference type="Proteomes" id="UP000264006">
    <property type="component" value="Chromosome"/>
</dbReference>
<dbReference type="PANTHER" id="PTHR47271">
    <property type="entry name" value="ARGININE DEIMINASE"/>
    <property type="match status" value="1"/>
</dbReference>
<organism evidence="4 5">
    <name type="scientific">Euzebya pacifica</name>
    <dbReference type="NCBI Taxonomy" id="1608957"/>
    <lineage>
        <taxon>Bacteria</taxon>
        <taxon>Bacillati</taxon>
        <taxon>Actinomycetota</taxon>
        <taxon>Nitriliruptoria</taxon>
        <taxon>Euzebyales</taxon>
    </lineage>
</organism>
<sequence length="401" mass="43791">MSVSSEVGRLREVILHRPGLELRRLTPANKDQLLFDELVWVGKAQEEHDTFAKVLADNGVTVRLFADLLTTVVSDPELATALISRRATVDTCGVELVDRVHGYLSDLPPTELAEHLIGGVTVDEVPGAGDGFVGGVLGATAFLVPPLPNSVFTRDPSAHVYGGRVLSPMHKPARQPERLLWSTMYAHHPELSGRPVWYGEDQRDYFPATVEGGDVLVLSDRAIAVGVSERTSPIAVENLAASLFEAEEVDFVLAVELPMGRGTMHLDTVMTQVDRDAIVVWPKLPNVSRAHRIEPGGNGKMKVTEQPDLLRGLADAMATDELRVITTGEDEVRADREQWDDGNNTLAIAPGEVIAYERNVDTNRRLREAGITVHEISSFELPRGRGGPRCMSCPVDRDPLG</sequence>
<keyword evidence="5" id="KW-1185">Reference proteome</keyword>
<dbReference type="Pfam" id="PF02274">
    <property type="entry name" value="ADI"/>
    <property type="match status" value="1"/>
</dbReference>
<feature type="active site" description="Amidino-cysteine intermediate" evidence="3">
    <location>
        <position position="390"/>
    </location>
</feature>
<keyword evidence="2" id="KW-0378">Hydrolase</keyword>
<evidence type="ECO:0000256" key="3">
    <source>
        <dbReference type="PIRSR" id="PIRSR006356-1"/>
    </source>
</evidence>
<reference evidence="4 5" key="1">
    <citation type="submission" date="2018-09" db="EMBL/GenBank/DDBJ databases">
        <title>Complete genome sequence of Euzebya sp. DY32-46 isolated from seawater of Pacific Ocean.</title>
        <authorList>
            <person name="Xu L."/>
            <person name="Wu Y.-H."/>
            <person name="Xu X.-W."/>
        </authorList>
    </citation>
    <scope>NUCLEOTIDE SEQUENCE [LARGE SCALE GENOMIC DNA]</scope>
    <source>
        <strain evidence="4 5">DY32-46</strain>
    </source>
</reference>
<evidence type="ECO:0000256" key="1">
    <source>
        <dbReference type="ARBA" id="ARBA00010206"/>
    </source>
</evidence>
<name>A0A346Y284_9ACTN</name>
<dbReference type="PRINTS" id="PR01466">
    <property type="entry name" value="ARGDEIMINASE"/>
</dbReference>
<accession>A0A346Y284</accession>
<dbReference type="InterPro" id="IPR003876">
    <property type="entry name" value="Arg_deiminase"/>
</dbReference>
<dbReference type="EMBL" id="CP031165">
    <property type="protein sequence ID" value="AXV08581.1"/>
    <property type="molecule type" value="Genomic_DNA"/>
</dbReference>
<dbReference type="GO" id="GO:0019546">
    <property type="term" value="P:L-arginine deiminase pathway"/>
    <property type="evidence" value="ECO:0007669"/>
    <property type="project" value="TreeGrafter"/>
</dbReference>